<dbReference type="EMBL" id="VSSQ01116303">
    <property type="protein sequence ID" value="MPN51317.1"/>
    <property type="molecule type" value="Genomic_DNA"/>
</dbReference>
<dbReference type="AlphaFoldDB" id="A0A645IJ53"/>
<feature type="region of interest" description="Disordered" evidence="1">
    <location>
        <begin position="81"/>
        <end position="111"/>
    </location>
</feature>
<proteinExistence type="predicted"/>
<organism evidence="2">
    <name type="scientific">bioreactor metagenome</name>
    <dbReference type="NCBI Taxonomy" id="1076179"/>
    <lineage>
        <taxon>unclassified sequences</taxon>
        <taxon>metagenomes</taxon>
        <taxon>ecological metagenomes</taxon>
    </lineage>
</organism>
<gene>
    <name evidence="2" type="ORF">SDC9_198960</name>
</gene>
<protein>
    <submittedName>
        <fullName evidence="2">Uncharacterized protein</fullName>
    </submittedName>
</protein>
<reference evidence="2" key="1">
    <citation type="submission" date="2019-08" db="EMBL/GenBank/DDBJ databases">
        <authorList>
            <person name="Kucharzyk K."/>
            <person name="Murdoch R.W."/>
            <person name="Higgins S."/>
            <person name="Loffler F."/>
        </authorList>
    </citation>
    <scope>NUCLEOTIDE SEQUENCE</scope>
</reference>
<evidence type="ECO:0000313" key="2">
    <source>
        <dbReference type="EMBL" id="MPN51317.1"/>
    </source>
</evidence>
<name>A0A645IJ53_9ZZZZ</name>
<comment type="caution">
    <text evidence="2">The sequence shown here is derived from an EMBL/GenBank/DDBJ whole genome shotgun (WGS) entry which is preliminary data.</text>
</comment>
<sequence length="111" mass="12348">MARPDLQFQRLHVRCVAVADGLPDAVFVGDAQELVISPVQLLFRSVAVDDPQPPDPLVAEPDQMLHRQARLPVRIRKHRADPVEQPAVTVQHHQRNSELLVPAPGEPSGRH</sequence>
<evidence type="ECO:0000256" key="1">
    <source>
        <dbReference type="SAM" id="MobiDB-lite"/>
    </source>
</evidence>
<accession>A0A645IJ53</accession>